<feature type="region of interest" description="Disordered" evidence="1">
    <location>
        <begin position="111"/>
        <end position="139"/>
    </location>
</feature>
<organism evidence="2">
    <name type="scientific">Streptomyces sp. R33</name>
    <dbReference type="NCBI Taxonomy" id="3238629"/>
    <lineage>
        <taxon>Bacteria</taxon>
        <taxon>Bacillati</taxon>
        <taxon>Actinomycetota</taxon>
        <taxon>Actinomycetes</taxon>
        <taxon>Kitasatosporales</taxon>
        <taxon>Streptomycetaceae</taxon>
        <taxon>Streptomyces</taxon>
    </lineage>
</organism>
<name>A0AB39YGC1_9ACTN</name>
<dbReference type="GO" id="GO:0017000">
    <property type="term" value="P:antibiotic biosynthetic process"/>
    <property type="evidence" value="ECO:0007669"/>
    <property type="project" value="UniProtKB-ARBA"/>
</dbReference>
<dbReference type="GO" id="GO:0008168">
    <property type="term" value="F:methyltransferase activity"/>
    <property type="evidence" value="ECO:0007669"/>
    <property type="project" value="UniProtKB-KW"/>
</dbReference>
<dbReference type="EMBL" id="CP165727">
    <property type="protein sequence ID" value="XDV67582.1"/>
    <property type="molecule type" value="Genomic_DNA"/>
</dbReference>
<feature type="compositionally biased region" description="Low complexity" evidence="1">
    <location>
        <begin position="111"/>
        <end position="121"/>
    </location>
</feature>
<gene>
    <name evidence="2" type="ORF">AB5J51_33985</name>
</gene>
<dbReference type="AlphaFoldDB" id="A0AB39YGC1"/>
<accession>A0AB39YGC1</accession>
<dbReference type="RefSeq" id="WP_369779374.1">
    <property type="nucleotide sequence ID" value="NZ_CP165727.1"/>
</dbReference>
<evidence type="ECO:0000313" key="2">
    <source>
        <dbReference type="EMBL" id="XDV67582.1"/>
    </source>
</evidence>
<dbReference type="Gene3D" id="3.40.50.150">
    <property type="entry name" value="Vaccinia Virus protein VP39"/>
    <property type="match status" value="2"/>
</dbReference>
<dbReference type="Pfam" id="PF13489">
    <property type="entry name" value="Methyltransf_23"/>
    <property type="match status" value="1"/>
</dbReference>
<protein>
    <submittedName>
        <fullName evidence="2">Class I SAM-dependent methyltransferase</fullName>
        <ecNumber evidence="2">2.1.-.-</ecNumber>
    </submittedName>
</protein>
<sequence>MRFQYDSIGERFVESKTTAAFSAADTHTLLGALDALGGVRGLDTLDLACGYGYNTRLLARGGARRAVGVDISEEMIRLARAHGVIGGNGVGALEGAVGAVLPVRGAGAGAPAPTGAAAGTGTPQGGAAEGRPGEAAAREAAPGEAASIEYVVADAAKLPQMGPFDLATAVYLFNYATDRSALHAMFRSIRANLRDGGRLLAIVPNAGAFPNVDWSPYGVRIVDRVHEGDAPLLKAQFLTQPPADFEFREWAHADFAEAAVEAGFTTVGWQPNRTPPADGARDEAYWNAYRAWPISSLMTCTA</sequence>
<dbReference type="GO" id="GO:0032259">
    <property type="term" value="P:methylation"/>
    <property type="evidence" value="ECO:0007669"/>
    <property type="project" value="UniProtKB-KW"/>
</dbReference>
<dbReference type="InterPro" id="IPR029063">
    <property type="entry name" value="SAM-dependent_MTases_sf"/>
</dbReference>
<dbReference type="SUPFAM" id="SSF53335">
    <property type="entry name" value="S-adenosyl-L-methionine-dependent methyltransferases"/>
    <property type="match status" value="1"/>
</dbReference>
<reference evidence="2" key="1">
    <citation type="submission" date="2024-08" db="EMBL/GenBank/DDBJ databases">
        <authorList>
            <person name="Yu S.T."/>
        </authorList>
    </citation>
    <scope>NUCLEOTIDE SEQUENCE</scope>
    <source>
        <strain evidence="2">R33</strain>
    </source>
</reference>
<proteinExistence type="predicted"/>
<dbReference type="CDD" id="cd02440">
    <property type="entry name" value="AdoMet_MTases"/>
    <property type="match status" value="1"/>
</dbReference>
<dbReference type="EC" id="2.1.-.-" evidence="2"/>
<feature type="compositionally biased region" description="Low complexity" evidence="1">
    <location>
        <begin position="129"/>
        <end position="139"/>
    </location>
</feature>
<keyword evidence="2" id="KW-0489">Methyltransferase</keyword>
<evidence type="ECO:0000256" key="1">
    <source>
        <dbReference type="SAM" id="MobiDB-lite"/>
    </source>
</evidence>
<keyword evidence="2" id="KW-0808">Transferase</keyword>
<dbReference type="PANTHER" id="PTHR43861">
    <property type="entry name" value="TRANS-ACONITATE 2-METHYLTRANSFERASE-RELATED"/>
    <property type="match status" value="1"/>
</dbReference>